<dbReference type="UniPathway" id="UPA00029">
    <property type="reaction ID" value="UER00560"/>
</dbReference>
<evidence type="ECO:0000256" key="1">
    <source>
        <dbReference type="ARBA" id="ARBA00004162"/>
    </source>
</evidence>
<feature type="transmembrane region" description="Helical" evidence="13">
    <location>
        <begin position="12"/>
        <end position="35"/>
    </location>
</feature>
<sequence>MPPISLPNLWIVSIDIFAWAFFHLVISIICLRIPLSFFLKDTVWFRLFAWEKSGKLWQQFFLVKKWKGRLIDGTAILKKGYGKKRLHGTRVSELKVFAAETKRAELTHWLSMVPAPLFFIWNPVWVGWVMIFYAGMFNLPLIIVQRYNRGRINAITSGTNKRRTGAFHE</sequence>
<evidence type="ECO:0000256" key="5">
    <source>
        <dbReference type="ARBA" id="ARBA00022729"/>
    </source>
</evidence>
<keyword evidence="7 13" id="KW-0472">Membrane</keyword>
<evidence type="ECO:0000256" key="7">
    <source>
        <dbReference type="ARBA" id="ARBA00023136"/>
    </source>
</evidence>
<dbReference type="EMBL" id="RHLK01000007">
    <property type="protein sequence ID" value="MVP00679.1"/>
    <property type="molecule type" value="Genomic_DNA"/>
</dbReference>
<name>A0A7X3FJJ9_9BACL</name>
<keyword evidence="15" id="KW-1185">Reference proteome</keyword>
<dbReference type="GO" id="GO:0016746">
    <property type="term" value="F:acyltransferase activity"/>
    <property type="evidence" value="ECO:0007669"/>
    <property type="project" value="UniProtKB-KW"/>
</dbReference>
<keyword evidence="5" id="KW-0732">Signal</keyword>
<dbReference type="InterPro" id="IPR044021">
    <property type="entry name" value="CrtO"/>
</dbReference>
<keyword evidence="8 14" id="KW-0012">Acyltransferase</keyword>
<comment type="function">
    <text evidence="12">Catalyzes the acylation of glycosyl-4,4'-diaponeurosporenoate, i.e. the esterification of glucose at the C6'' position with the carboxyl group of the C(15) fatty acid 12-methyltetradecanoic acid, to yield staphyloxanthin. This is the last step in the biosynthesis of this orange pigment, present in most staphylococci strains.</text>
</comment>
<dbReference type="RefSeq" id="WP_166542012.1">
    <property type="nucleotide sequence ID" value="NZ_RHLK01000007.1"/>
</dbReference>
<protein>
    <recommendedName>
        <fullName evidence="11">Glycosyl-4,4'-diaponeurosporenoate acyltransferase</fullName>
    </recommendedName>
</protein>
<evidence type="ECO:0000256" key="6">
    <source>
        <dbReference type="ARBA" id="ARBA00022989"/>
    </source>
</evidence>
<dbReference type="AlphaFoldDB" id="A0A7X3FJJ9"/>
<evidence type="ECO:0000256" key="12">
    <source>
        <dbReference type="ARBA" id="ARBA00025324"/>
    </source>
</evidence>
<evidence type="ECO:0000256" key="4">
    <source>
        <dbReference type="ARBA" id="ARBA00022692"/>
    </source>
</evidence>
<comment type="caution">
    <text evidence="14">The sequence shown here is derived from an EMBL/GenBank/DDBJ whole genome shotgun (WGS) entry which is preliminary data.</text>
</comment>
<organism evidence="14 15">
    <name type="scientific">Paenibacillus lutrae</name>
    <dbReference type="NCBI Taxonomy" id="2078573"/>
    <lineage>
        <taxon>Bacteria</taxon>
        <taxon>Bacillati</taxon>
        <taxon>Bacillota</taxon>
        <taxon>Bacilli</taxon>
        <taxon>Bacillales</taxon>
        <taxon>Paenibacillaceae</taxon>
        <taxon>Paenibacillus</taxon>
    </lineage>
</organism>
<dbReference type="Proteomes" id="UP000490800">
    <property type="component" value="Unassembled WGS sequence"/>
</dbReference>
<evidence type="ECO:0000313" key="14">
    <source>
        <dbReference type="EMBL" id="MVP00679.1"/>
    </source>
</evidence>
<feature type="transmembrane region" description="Helical" evidence="13">
    <location>
        <begin position="125"/>
        <end position="144"/>
    </location>
</feature>
<keyword evidence="4 13" id="KW-0812">Transmembrane</keyword>
<evidence type="ECO:0000256" key="3">
    <source>
        <dbReference type="ARBA" id="ARBA00022679"/>
    </source>
</evidence>
<evidence type="ECO:0000256" key="10">
    <source>
        <dbReference type="ARBA" id="ARBA00023603"/>
    </source>
</evidence>
<keyword evidence="3 14" id="KW-0808">Transferase</keyword>
<dbReference type="GO" id="GO:0005886">
    <property type="term" value="C:plasma membrane"/>
    <property type="evidence" value="ECO:0007669"/>
    <property type="project" value="UniProtKB-SubCell"/>
</dbReference>
<proteinExistence type="inferred from homology"/>
<dbReference type="Pfam" id="PF18927">
    <property type="entry name" value="CrtO"/>
    <property type="match status" value="1"/>
</dbReference>
<evidence type="ECO:0000256" key="9">
    <source>
        <dbReference type="ARBA" id="ARBA00023588"/>
    </source>
</evidence>
<gene>
    <name evidence="14" type="ORF">EDM21_14300</name>
</gene>
<comment type="subcellular location">
    <subcellularLocation>
        <location evidence="1">Cell membrane</location>
        <topology evidence="1">Single-pass membrane protein</topology>
    </subcellularLocation>
</comment>
<evidence type="ECO:0000256" key="13">
    <source>
        <dbReference type="SAM" id="Phobius"/>
    </source>
</evidence>
<evidence type="ECO:0000313" key="15">
    <source>
        <dbReference type="Proteomes" id="UP000490800"/>
    </source>
</evidence>
<evidence type="ECO:0000256" key="8">
    <source>
        <dbReference type="ARBA" id="ARBA00023315"/>
    </source>
</evidence>
<keyword evidence="6 13" id="KW-1133">Transmembrane helix</keyword>
<comment type="similarity">
    <text evidence="10">Belongs to the acyltransferase CrtO family.</text>
</comment>
<evidence type="ECO:0000256" key="2">
    <source>
        <dbReference type="ARBA" id="ARBA00022475"/>
    </source>
</evidence>
<keyword evidence="2" id="KW-1003">Cell membrane</keyword>
<evidence type="ECO:0000256" key="11">
    <source>
        <dbReference type="ARBA" id="ARBA00023667"/>
    </source>
</evidence>
<comment type="pathway">
    <text evidence="9">Carotenoid biosynthesis; staphyloxanthin biosynthesis; staphyloxanthin from farnesyl diphosphate: step 5/5.</text>
</comment>
<accession>A0A7X3FJJ9</accession>
<reference evidence="14 15" key="1">
    <citation type="journal article" date="2019" name="Microorganisms">
        <title>Paenibacillus lutrae sp. nov., A Chitinolytic Species Isolated from A River Otter in Castril Natural Park, Granada, Spain.</title>
        <authorList>
            <person name="Rodriguez M."/>
            <person name="Reina J.C."/>
            <person name="Bejar V."/>
            <person name="Llamas I."/>
        </authorList>
    </citation>
    <scope>NUCLEOTIDE SEQUENCE [LARGE SCALE GENOMIC DNA]</scope>
    <source>
        <strain evidence="14 15">N10</strain>
    </source>
</reference>